<protein>
    <recommendedName>
        <fullName evidence="3">Portal protein</fullName>
    </recommendedName>
</protein>
<organism evidence="1 2">
    <name type="scientific">Floricoccus penangensis</name>
    <dbReference type="NCBI Taxonomy" id="1859475"/>
    <lineage>
        <taxon>Bacteria</taxon>
        <taxon>Bacillati</taxon>
        <taxon>Bacillota</taxon>
        <taxon>Bacilli</taxon>
        <taxon>Lactobacillales</taxon>
        <taxon>Streptococcaceae</taxon>
        <taxon>Floricoccus</taxon>
    </lineage>
</organism>
<comment type="caution">
    <text evidence="1">The sequence shown here is derived from an EMBL/GenBank/DDBJ whole genome shotgun (WGS) entry which is preliminary data.</text>
</comment>
<proteinExistence type="predicted"/>
<dbReference type="OrthoDB" id="9977197at2"/>
<dbReference type="Proteomes" id="UP000177273">
    <property type="component" value="Unassembled WGS sequence"/>
</dbReference>
<gene>
    <name evidence="1" type="ORF">BG262_02810</name>
</gene>
<sequence length="383" mass="43971">MVRGKQCDICNKVNCHGECMNYLIEMVEQLSKESNMDEFNRIFMQIPDFNYRLDGKINAVFGTDLEVAKNGERDEELSNRWDEILYKTNRQGSTNLAEIKKFYRYKEVFGTSYLFIDDKEEQFRLVKPNLVSEMALKTDNDILGTEIVWYKLGSPEINDSYSLRKNQGFEYFPYSGGYAVAPSNIIKIHDDSFILNSDLLRLQILLSMLLKILCATTDRDYGDLFVFTEQPKEKLLSAVAKRTKDAVANAVESMRVKLAEFIKQNKTDDSNVVIFDEQYKDIKQIAPVTPIKDFQFIYDDLDNILSSVTNFPSILVDRGDIGRNVSNKNLLSSARAGWLTPQKKELAVAVTPAAKLLLNDKDCYLRFKDYPEDLTGTEEENTL</sequence>
<reference evidence="2" key="1">
    <citation type="submission" date="2016-09" db="EMBL/GenBank/DDBJ databases">
        <title>Draft genome sequence of a novel species of the family Streptococcaceae isolated from flowers.</title>
        <authorList>
            <person name="Chuah L.-O."/>
            <person name="Yap K.-P."/>
            <person name="Thong K.L."/>
            <person name="Liong M.T."/>
            <person name="Ahmad R."/>
            <person name="Rusul G."/>
        </authorList>
    </citation>
    <scope>NUCLEOTIDE SEQUENCE [LARGE SCALE GENOMIC DNA]</scope>
    <source>
        <strain evidence="2">HibF3</strain>
    </source>
</reference>
<evidence type="ECO:0000313" key="2">
    <source>
        <dbReference type="Proteomes" id="UP000177273"/>
    </source>
</evidence>
<dbReference type="RefSeq" id="WP_070787878.1">
    <property type="nucleotide sequence ID" value="NZ_MKIQ01000027.1"/>
</dbReference>
<accession>A0A9Q5NZN9</accession>
<evidence type="ECO:0008006" key="3">
    <source>
        <dbReference type="Google" id="ProtNLM"/>
    </source>
</evidence>
<evidence type="ECO:0000313" key="1">
    <source>
        <dbReference type="EMBL" id="OFI46745.1"/>
    </source>
</evidence>
<name>A0A9Q5NZN9_9LACT</name>
<dbReference type="EMBL" id="MKIQ01000027">
    <property type="protein sequence ID" value="OFI46745.1"/>
    <property type="molecule type" value="Genomic_DNA"/>
</dbReference>
<keyword evidence="2" id="KW-1185">Reference proteome</keyword>
<dbReference type="AlphaFoldDB" id="A0A9Q5NZN9"/>